<dbReference type="GO" id="GO:0045087">
    <property type="term" value="P:innate immune response"/>
    <property type="evidence" value="ECO:0007669"/>
    <property type="project" value="UniProtKB-KW"/>
</dbReference>
<dbReference type="GO" id="GO:0005737">
    <property type="term" value="C:cytoplasm"/>
    <property type="evidence" value="ECO:0007669"/>
    <property type="project" value="UniProtKB-SubCell"/>
</dbReference>
<dbReference type="SUPFAM" id="SSF49899">
    <property type="entry name" value="Concanavalin A-like lectins/glucanases"/>
    <property type="match status" value="1"/>
</dbReference>
<evidence type="ECO:0000259" key="15">
    <source>
        <dbReference type="PROSITE" id="PS50188"/>
    </source>
</evidence>
<evidence type="ECO:0000259" key="13">
    <source>
        <dbReference type="PROSITE" id="PS50089"/>
    </source>
</evidence>
<reference evidence="16" key="1">
    <citation type="submission" date="2022-03" db="EMBL/GenBank/DDBJ databases">
        <authorList>
            <person name="Alioto T."/>
            <person name="Alioto T."/>
            <person name="Gomez Garrido J."/>
        </authorList>
    </citation>
    <scope>NUCLEOTIDE SEQUENCE</scope>
</reference>
<evidence type="ECO:0000256" key="5">
    <source>
        <dbReference type="ARBA" id="ARBA00022723"/>
    </source>
</evidence>
<dbReference type="Gene3D" id="4.10.830.40">
    <property type="match status" value="1"/>
</dbReference>
<dbReference type="PROSITE" id="PS50089">
    <property type="entry name" value="ZF_RING_2"/>
    <property type="match status" value="1"/>
</dbReference>
<dbReference type="GO" id="GO:0016740">
    <property type="term" value="F:transferase activity"/>
    <property type="evidence" value="ECO:0007669"/>
    <property type="project" value="UniProtKB-KW"/>
</dbReference>
<dbReference type="PROSITE" id="PS50119">
    <property type="entry name" value="ZF_BBOX"/>
    <property type="match status" value="1"/>
</dbReference>
<evidence type="ECO:0000256" key="11">
    <source>
        <dbReference type="PROSITE-ProRule" id="PRU00024"/>
    </source>
</evidence>
<evidence type="ECO:0000256" key="12">
    <source>
        <dbReference type="SAM" id="Coils"/>
    </source>
</evidence>
<keyword evidence="17" id="KW-1185">Reference proteome</keyword>
<evidence type="ECO:0000256" key="1">
    <source>
        <dbReference type="ARBA" id="ARBA00004496"/>
    </source>
</evidence>
<evidence type="ECO:0000256" key="9">
    <source>
        <dbReference type="ARBA" id="ARBA00022859"/>
    </source>
</evidence>
<dbReference type="InterPro" id="IPR018957">
    <property type="entry name" value="Znf_C3HC4_RING-type"/>
</dbReference>
<keyword evidence="7" id="KW-0833">Ubl conjugation pathway</keyword>
<evidence type="ECO:0000256" key="10">
    <source>
        <dbReference type="ARBA" id="ARBA00023054"/>
    </source>
</evidence>
<gene>
    <name evidence="16" type="ORF">PECUL_23A025805</name>
</gene>
<dbReference type="Gene3D" id="2.60.120.920">
    <property type="match status" value="1"/>
</dbReference>
<dbReference type="Pfam" id="PF00097">
    <property type="entry name" value="zf-C3HC4"/>
    <property type="match status" value="1"/>
</dbReference>
<dbReference type="SUPFAM" id="SSF57845">
    <property type="entry name" value="B-box zinc-binding domain"/>
    <property type="match status" value="1"/>
</dbReference>
<dbReference type="InterPro" id="IPR003649">
    <property type="entry name" value="Bbox_C"/>
</dbReference>
<dbReference type="InterPro" id="IPR013320">
    <property type="entry name" value="ConA-like_dom_sf"/>
</dbReference>
<name>A0AAD1TCZ9_PELCU</name>
<dbReference type="InterPro" id="IPR001870">
    <property type="entry name" value="B30.2/SPRY"/>
</dbReference>
<evidence type="ECO:0000256" key="4">
    <source>
        <dbReference type="ARBA" id="ARBA00022679"/>
    </source>
</evidence>
<dbReference type="SMART" id="SM00449">
    <property type="entry name" value="SPRY"/>
    <property type="match status" value="1"/>
</dbReference>
<dbReference type="PROSITE" id="PS50188">
    <property type="entry name" value="B302_SPRY"/>
    <property type="match status" value="1"/>
</dbReference>
<evidence type="ECO:0000256" key="6">
    <source>
        <dbReference type="ARBA" id="ARBA00022771"/>
    </source>
</evidence>
<keyword evidence="3" id="KW-0399">Innate immunity</keyword>
<dbReference type="InterPro" id="IPR000315">
    <property type="entry name" value="Znf_B-box"/>
</dbReference>
<dbReference type="CDD" id="cd12891">
    <property type="entry name" value="SPRY_PRY_C-I_2"/>
    <property type="match status" value="1"/>
</dbReference>
<evidence type="ECO:0000313" key="17">
    <source>
        <dbReference type="Proteomes" id="UP001295444"/>
    </source>
</evidence>
<dbReference type="InterPro" id="IPR043136">
    <property type="entry name" value="B30.2/SPRY_sf"/>
</dbReference>
<dbReference type="InterPro" id="IPR003877">
    <property type="entry name" value="SPRY_dom"/>
</dbReference>
<protein>
    <submittedName>
        <fullName evidence="16">E3 ubiquitin ISG15 ligase TRIM25-like</fullName>
    </submittedName>
</protein>
<dbReference type="InterPro" id="IPR003879">
    <property type="entry name" value="Butyrophylin_SPRY"/>
</dbReference>
<evidence type="ECO:0000259" key="14">
    <source>
        <dbReference type="PROSITE" id="PS50119"/>
    </source>
</evidence>
<feature type="domain" description="RING-type" evidence="13">
    <location>
        <begin position="12"/>
        <end position="55"/>
    </location>
</feature>
<dbReference type="InterPro" id="IPR051051">
    <property type="entry name" value="E3_ubiq-ligase_TRIM/RNF"/>
</dbReference>
<keyword evidence="9" id="KW-0391">Immunity</keyword>
<organism evidence="16 17">
    <name type="scientific">Pelobates cultripes</name>
    <name type="common">Western spadefoot toad</name>
    <dbReference type="NCBI Taxonomy" id="61616"/>
    <lineage>
        <taxon>Eukaryota</taxon>
        <taxon>Metazoa</taxon>
        <taxon>Chordata</taxon>
        <taxon>Craniata</taxon>
        <taxon>Vertebrata</taxon>
        <taxon>Euteleostomi</taxon>
        <taxon>Amphibia</taxon>
        <taxon>Batrachia</taxon>
        <taxon>Anura</taxon>
        <taxon>Pelobatoidea</taxon>
        <taxon>Pelobatidae</taxon>
        <taxon>Pelobates</taxon>
    </lineage>
</organism>
<dbReference type="InterPro" id="IPR006574">
    <property type="entry name" value="PRY"/>
</dbReference>
<dbReference type="SMART" id="SM00502">
    <property type="entry name" value="BBC"/>
    <property type="match status" value="1"/>
</dbReference>
<comment type="subcellular location">
    <subcellularLocation>
        <location evidence="1">Cytoplasm</location>
    </subcellularLocation>
</comment>
<dbReference type="Gene3D" id="3.30.160.60">
    <property type="entry name" value="Classic Zinc Finger"/>
    <property type="match status" value="1"/>
</dbReference>
<keyword evidence="6 11" id="KW-0863">Zinc-finger</keyword>
<accession>A0AAD1TCZ9</accession>
<dbReference type="SUPFAM" id="SSF57850">
    <property type="entry name" value="RING/U-box"/>
    <property type="match status" value="1"/>
</dbReference>
<dbReference type="PRINTS" id="PR01407">
    <property type="entry name" value="BUTYPHLNCDUF"/>
</dbReference>
<dbReference type="Pfam" id="PF13765">
    <property type="entry name" value="PRY"/>
    <property type="match status" value="1"/>
</dbReference>
<proteinExistence type="predicted"/>
<dbReference type="SMART" id="SM00336">
    <property type="entry name" value="BBOX"/>
    <property type="match status" value="1"/>
</dbReference>
<feature type="coiled-coil region" evidence="12">
    <location>
        <begin position="162"/>
        <end position="207"/>
    </location>
</feature>
<dbReference type="EMBL" id="OW240922">
    <property type="protein sequence ID" value="CAH2321024.1"/>
    <property type="molecule type" value="Genomic_DNA"/>
</dbReference>
<dbReference type="CDD" id="cd19769">
    <property type="entry name" value="Bbox2_TRIM16-like"/>
    <property type="match status" value="1"/>
</dbReference>
<dbReference type="Gene3D" id="3.30.40.10">
    <property type="entry name" value="Zinc/RING finger domain, C3HC4 (zinc finger)"/>
    <property type="match status" value="1"/>
</dbReference>
<dbReference type="PROSITE" id="PS00518">
    <property type="entry name" value="ZF_RING_1"/>
    <property type="match status" value="1"/>
</dbReference>
<feature type="domain" description="B30.2/SPRY" evidence="15">
    <location>
        <begin position="338"/>
        <end position="530"/>
    </location>
</feature>
<dbReference type="Pfam" id="PF00643">
    <property type="entry name" value="zf-B_box"/>
    <property type="match status" value="1"/>
</dbReference>
<evidence type="ECO:0000256" key="3">
    <source>
        <dbReference type="ARBA" id="ARBA00022588"/>
    </source>
</evidence>
<feature type="coiled-coil region" evidence="12">
    <location>
        <begin position="245"/>
        <end position="272"/>
    </location>
</feature>
<evidence type="ECO:0000313" key="16">
    <source>
        <dbReference type="EMBL" id="CAH2321024.1"/>
    </source>
</evidence>
<dbReference type="InterPro" id="IPR017907">
    <property type="entry name" value="Znf_RING_CS"/>
</dbReference>
<dbReference type="AlphaFoldDB" id="A0AAD1TCZ9"/>
<dbReference type="Pfam" id="PF00622">
    <property type="entry name" value="SPRY"/>
    <property type="match status" value="1"/>
</dbReference>
<dbReference type="GO" id="GO:0008270">
    <property type="term" value="F:zinc ion binding"/>
    <property type="evidence" value="ECO:0007669"/>
    <property type="project" value="UniProtKB-KW"/>
</dbReference>
<keyword evidence="4" id="KW-0808">Transferase</keyword>
<keyword evidence="8" id="KW-0862">Zinc</keyword>
<dbReference type="InterPro" id="IPR013083">
    <property type="entry name" value="Znf_RING/FYVE/PHD"/>
</dbReference>
<keyword evidence="2" id="KW-0963">Cytoplasm</keyword>
<dbReference type="Proteomes" id="UP001295444">
    <property type="component" value="Chromosome 11"/>
</dbReference>
<dbReference type="PANTHER" id="PTHR25465:SF41">
    <property type="entry name" value="E3 UBIQUITIN-PROTEIN LIGASE RNF135"/>
    <property type="match status" value="1"/>
</dbReference>
<keyword evidence="10 12" id="KW-0175">Coiled coil</keyword>
<sequence>MASAGLSDELTCSNCFNIHTNPVTLTCGHSYCQVCIGNVLDTQEGSGAHRCLECRAEFQKHPVQEGFISAHPEQEKAEIACSYCDSAIPAIKTCLLCEDSLCENHLKIHNNSAEHILTKPTTFFQNIKCSIHKQVIEYYCSGDATYLCASCIQDEEHIDHQLETLSEAAEKKKVKLRNVLEKLTIKREKAEKTIHSLQEHRRKIHEKVVDVTAQATVLIKYIREQLEALEKRVLYEISRQEEKVSLRVSDLIQQLEIEKQELSRKMGHTEELCNMTDPLTVLKGRRSDSADLYSTNERGSEDNKRYDKQVRAVGYLDVSLISVTLHRGLDDIVTSSRRQNNVPEASDFLLNSNTGLNVLLDVNTAATNVDVFGDLKTVFWSEIKQKRPKMPERFLDYPQVLSTRGFSSGRLYWEVETSKSGNWSVGMAYNNIDRKGVQSAIGNNKNSWCVEGCHNQYSVRHDSNVAWLPQTTSSQKLGIFLDYGVGQLSFYELCDPIRHIHTFTATFTEPLHIAICVWKNTWVRIRSQDY</sequence>
<evidence type="ECO:0000256" key="8">
    <source>
        <dbReference type="ARBA" id="ARBA00022833"/>
    </source>
</evidence>
<dbReference type="PANTHER" id="PTHR25465">
    <property type="entry name" value="B-BOX DOMAIN CONTAINING"/>
    <property type="match status" value="1"/>
</dbReference>
<evidence type="ECO:0000256" key="7">
    <source>
        <dbReference type="ARBA" id="ARBA00022786"/>
    </source>
</evidence>
<dbReference type="InterPro" id="IPR001841">
    <property type="entry name" value="Znf_RING"/>
</dbReference>
<dbReference type="SMART" id="SM00184">
    <property type="entry name" value="RING"/>
    <property type="match status" value="1"/>
</dbReference>
<evidence type="ECO:0000256" key="2">
    <source>
        <dbReference type="ARBA" id="ARBA00022490"/>
    </source>
</evidence>
<keyword evidence="5" id="KW-0479">Metal-binding</keyword>
<feature type="domain" description="B box-type" evidence="14">
    <location>
        <begin position="124"/>
        <end position="165"/>
    </location>
</feature>
<dbReference type="SMART" id="SM00589">
    <property type="entry name" value="PRY"/>
    <property type="match status" value="1"/>
</dbReference>